<reference evidence="2 3" key="1">
    <citation type="submission" date="2020-08" db="EMBL/GenBank/DDBJ databases">
        <title>Whole genome shotgun sequence of Actinoplanes ianthinogenes NBRC 13996.</title>
        <authorList>
            <person name="Komaki H."/>
            <person name="Tamura T."/>
        </authorList>
    </citation>
    <scope>NUCLEOTIDE SEQUENCE [LARGE SCALE GENOMIC DNA]</scope>
    <source>
        <strain evidence="2 3">NBRC 13996</strain>
    </source>
</reference>
<evidence type="ECO:0000256" key="1">
    <source>
        <dbReference type="SAM" id="Phobius"/>
    </source>
</evidence>
<proteinExistence type="predicted"/>
<dbReference type="Proteomes" id="UP000676967">
    <property type="component" value="Chromosome"/>
</dbReference>
<dbReference type="EMBL" id="AP023356">
    <property type="protein sequence ID" value="BCJ41431.1"/>
    <property type="molecule type" value="Genomic_DNA"/>
</dbReference>
<sequence>MFDEFRSQTATLVRPVGAERTRARLRTRRRNRGALFGALAVLVVAISVAAGAGLTGNRPGPATNSAAPVPSPSGSTIYFVGPGEKTEPSTTAPIGGITEKDLYSATLDLPAWPAGHCAGGPVPFQDGDTQDNRGALWIAGVAYADVDRDGRAETFARIFCMGDPGQEESQVLAFTPAEGGGIRTIGPVLQQTGGVVAICGIRAGANGAIQVETADFPVPWHCADPTSADQRYVTRQWLTFTWNGSGFVQQDAPAPPVNPYATDLRLTSSKLVLTRQKNGHYTGSMTLTVRNTGVSAIPYRTQTVISTGMRLVDPPPGCAVSPSGGGMEDVNCTGSRLAGGATRTLTLKIDSPRRYELTYVPDTNVLPAKGYNDPNQANDRAALTIEFRD</sequence>
<keyword evidence="1" id="KW-0812">Transmembrane</keyword>
<accession>A0ABM7LQ79</accession>
<keyword evidence="3" id="KW-1185">Reference proteome</keyword>
<evidence type="ECO:0008006" key="4">
    <source>
        <dbReference type="Google" id="ProtNLM"/>
    </source>
</evidence>
<evidence type="ECO:0000313" key="2">
    <source>
        <dbReference type="EMBL" id="BCJ41431.1"/>
    </source>
</evidence>
<organism evidence="2 3">
    <name type="scientific">Actinoplanes ianthinogenes</name>
    <dbReference type="NCBI Taxonomy" id="122358"/>
    <lineage>
        <taxon>Bacteria</taxon>
        <taxon>Bacillati</taxon>
        <taxon>Actinomycetota</taxon>
        <taxon>Actinomycetes</taxon>
        <taxon>Micromonosporales</taxon>
        <taxon>Micromonosporaceae</taxon>
        <taxon>Actinoplanes</taxon>
    </lineage>
</organism>
<keyword evidence="1" id="KW-0472">Membrane</keyword>
<feature type="transmembrane region" description="Helical" evidence="1">
    <location>
        <begin position="34"/>
        <end position="54"/>
    </location>
</feature>
<protein>
    <recommendedName>
        <fullName evidence="4">CARDB domain-containing protein</fullName>
    </recommendedName>
</protein>
<name>A0ABM7LQ79_9ACTN</name>
<gene>
    <name evidence="2" type="ORF">Aiant_20880</name>
</gene>
<keyword evidence="1" id="KW-1133">Transmembrane helix</keyword>
<evidence type="ECO:0000313" key="3">
    <source>
        <dbReference type="Proteomes" id="UP000676967"/>
    </source>
</evidence>